<evidence type="ECO:0000259" key="1">
    <source>
        <dbReference type="Pfam" id="PF00561"/>
    </source>
</evidence>
<comment type="caution">
    <text evidence="2">The sequence shown here is derived from an EMBL/GenBank/DDBJ whole genome shotgun (WGS) entry which is preliminary data.</text>
</comment>
<dbReference type="InterPro" id="IPR050471">
    <property type="entry name" value="AB_hydrolase"/>
</dbReference>
<name>A0A1S1LDD6_MYCCH</name>
<dbReference type="PANTHER" id="PTHR43433:SF1">
    <property type="entry name" value="BLL5160 PROTEIN"/>
    <property type="match status" value="1"/>
</dbReference>
<feature type="domain" description="AB hydrolase-1" evidence="1">
    <location>
        <begin position="39"/>
        <end position="126"/>
    </location>
</feature>
<dbReference type="Gene3D" id="3.40.50.1820">
    <property type="entry name" value="alpha/beta hydrolase"/>
    <property type="match status" value="1"/>
</dbReference>
<gene>
    <name evidence="2" type="ORF">BKG82_27825</name>
</gene>
<proteinExistence type="predicted"/>
<dbReference type="EMBL" id="MLIQ01000042">
    <property type="protein sequence ID" value="OHU47418.1"/>
    <property type="molecule type" value="Genomic_DNA"/>
</dbReference>
<dbReference type="RefSeq" id="WP_070948037.1">
    <property type="nucleotide sequence ID" value="NZ_MLIQ01000042.1"/>
</dbReference>
<sequence length="265" mass="28531">MPFADVNGQTLYYTDSGGDGTPVILSGAMLLDTVILEPLTDALATAGYRAIAFDARYHGQTKSDGQEFDFIDWARDFLGLADVLGIEQAIFGGESGGAMVSLHVPLLAPERVIGMLLIGVSAAASDRAETQAITASMNIWTKNGPTREGYGDIANFAAGSPAAGEALLARWQKTSWRDMDKPTRAMLGRPDIVSRLGEITCPAVIVHGLREFFVPIDKGEEVAENWGGPKVFEWVDNPKDHLLSVVHDPNIIAAVMRLMSQTFPV</sequence>
<reference evidence="2 3" key="1">
    <citation type="submission" date="2016-10" db="EMBL/GenBank/DDBJ databases">
        <title>Evaluation of Human, Veterinary and Environmental Mycobacterium chelonae Isolates by Core Genome Phylogenomic Analysis, Targeted Gene Comparison, and Anti-microbial Susceptibility Patterns: A Tale of Mistaken Identities.</title>
        <authorList>
            <person name="Fogelson S.B."/>
            <person name="Camus A.C."/>
            <person name="Lorenz W."/>
            <person name="Vasireddy R."/>
            <person name="Vasireddy S."/>
            <person name="Smith T."/>
            <person name="Brown-Elliott B.A."/>
            <person name="Wallace R.J.Jr."/>
            <person name="Hasan N.A."/>
            <person name="Reischl U."/>
            <person name="Sanchez S."/>
        </authorList>
    </citation>
    <scope>NUCLEOTIDE SEQUENCE [LARGE SCALE GENOMIC DNA]</scope>
    <source>
        <strain evidence="2 3">15515</strain>
    </source>
</reference>
<organism evidence="2 3">
    <name type="scientific">Mycobacteroides chelonae</name>
    <name type="common">Mycobacterium chelonae</name>
    <dbReference type="NCBI Taxonomy" id="1774"/>
    <lineage>
        <taxon>Bacteria</taxon>
        <taxon>Bacillati</taxon>
        <taxon>Actinomycetota</taxon>
        <taxon>Actinomycetes</taxon>
        <taxon>Mycobacteriales</taxon>
        <taxon>Mycobacteriaceae</taxon>
        <taxon>Mycobacteroides</taxon>
    </lineage>
</organism>
<accession>A0A1S1LDD6</accession>
<dbReference type="InterPro" id="IPR029058">
    <property type="entry name" value="AB_hydrolase_fold"/>
</dbReference>
<dbReference type="PRINTS" id="PR00111">
    <property type="entry name" value="ABHYDROLASE"/>
</dbReference>
<dbReference type="Pfam" id="PF00561">
    <property type="entry name" value="Abhydrolase_1"/>
    <property type="match status" value="1"/>
</dbReference>
<dbReference type="PANTHER" id="PTHR43433">
    <property type="entry name" value="HYDROLASE, ALPHA/BETA FOLD FAMILY PROTEIN"/>
    <property type="match status" value="1"/>
</dbReference>
<dbReference type="Proteomes" id="UP000180043">
    <property type="component" value="Unassembled WGS sequence"/>
</dbReference>
<evidence type="ECO:0000313" key="3">
    <source>
        <dbReference type="Proteomes" id="UP000180043"/>
    </source>
</evidence>
<protein>
    <recommendedName>
        <fullName evidence="1">AB hydrolase-1 domain-containing protein</fullName>
    </recommendedName>
</protein>
<dbReference type="InterPro" id="IPR000073">
    <property type="entry name" value="AB_hydrolase_1"/>
</dbReference>
<evidence type="ECO:0000313" key="2">
    <source>
        <dbReference type="EMBL" id="OHU47418.1"/>
    </source>
</evidence>
<dbReference type="SUPFAM" id="SSF53474">
    <property type="entry name" value="alpha/beta-Hydrolases"/>
    <property type="match status" value="1"/>
</dbReference>
<dbReference type="AlphaFoldDB" id="A0A1S1LDD6"/>
<dbReference type="GO" id="GO:0003824">
    <property type="term" value="F:catalytic activity"/>
    <property type="evidence" value="ECO:0007669"/>
    <property type="project" value="UniProtKB-ARBA"/>
</dbReference>